<evidence type="ECO:0000256" key="1">
    <source>
        <dbReference type="SAM" id="MobiDB-lite"/>
    </source>
</evidence>
<keyword evidence="2" id="KW-1185">Reference proteome</keyword>
<dbReference type="AlphaFoldDB" id="A0A914RB44"/>
<accession>A0A914RB44</accession>
<evidence type="ECO:0000313" key="2">
    <source>
        <dbReference type="Proteomes" id="UP000887564"/>
    </source>
</evidence>
<proteinExistence type="predicted"/>
<organism evidence="2 3">
    <name type="scientific">Parascaris equorum</name>
    <name type="common">Equine roundworm</name>
    <dbReference type="NCBI Taxonomy" id="6256"/>
    <lineage>
        <taxon>Eukaryota</taxon>
        <taxon>Metazoa</taxon>
        <taxon>Ecdysozoa</taxon>
        <taxon>Nematoda</taxon>
        <taxon>Chromadorea</taxon>
        <taxon>Rhabditida</taxon>
        <taxon>Spirurina</taxon>
        <taxon>Ascaridomorpha</taxon>
        <taxon>Ascaridoidea</taxon>
        <taxon>Ascarididae</taxon>
        <taxon>Parascaris</taxon>
    </lineage>
</organism>
<reference evidence="3" key="1">
    <citation type="submission" date="2022-11" db="UniProtKB">
        <authorList>
            <consortium name="WormBaseParasite"/>
        </authorList>
    </citation>
    <scope>IDENTIFICATION</scope>
</reference>
<feature type="region of interest" description="Disordered" evidence="1">
    <location>
        <begin position="1"/>
        <end position="40"/>
    </location>
</feature>
<sequence length="59" mass="6362">MDVESDTGDNVSIDSSRPGTPARRTGSDPVATSVMTEKNESEEDYFAYELPSAIGDICF</sequence>
<feature type="compositionally biased region" description="Polar residues" evidence="1">
    <location>
        <begin position="8"/>
        <end position="18"/>
    </location>
</feature>
<dbReference type="Proteomes" id="UP000887564">
    <property type="component" value="Unplaced"/>
</dbReference>
<evidence type="ECO:0000313" key="3">
    <source>
        <dbReference type="WBParaSite" id="PEQ_0000193501-mRNA-1"/>
    </source>
</evidence>
<name>A0A914RB44_PAREQ</name>
<dbReference type="WBParaSite" id="PEQ_0000193501-mRNA-1">
    <property type="protein sequence ID" value="PEQ_0000193501-mRNA-1"/>
    <property type="gene ID" value="PEQ_0000193501"/>
</dbReference>
<protein>
    <submittedName>
        <fullName evidence="3">Uncharacterized protein</fullName>
    </submittedName>
</protein>